<reference evidence="1" key="1">
    <citation type="submission" date="2020-11" db="EMBL/GenBank/DDBJ databases">
        <authorList>
            <person name="Tran Van P."/>
        </authorList>
    </citation>
    <scope>NUCLEOTIDE SEQUENCE</scope>
</reference>
<gene>
    <name evidence="1" type="ORF">DSTB1V02_LOCUS8954</name>
</gene>
<dbReference type="AlphaFoldDB" id="A0A7R8XKM7"/>
<dbReference type="Proteomes" id="UP000677054">
    <property type="component" value="Unassembled WGS sequence"/>
</dbReference>
<accession>A0A7R8XKM7</accession>
<sequence length="243" mass="26338">MISDEIDTFGTYGEVYAAFLDGKNIQAEVDVAGAKVVAWVREESGDAPGIHFSQSIVNIDGDVVIQEFHLRDNNILYITGTTFNPVDPDDVPDIITFTCTLGDAAIFSAPAYDLVELLDYASVLEAQLSGEKLSAGMDFSQCLDAKNKVDLTDAKAGAYFEHVTVLLHDSPWARLSGSAFGVHSDPVSGVAYATFGVTLDADNNVDVFPGYWRIDENGDWMDDFSGIMFECTLGAGIMFFVEV</sequence>
<evidence type="ECO:0000313" key="1">
    <source>
        <dbReference type="EMBL" id="CAD7249153.1"/>
    </source>
</evidence>
<proteinExistence type="predicted"/>
<protein>
    <submittedName>
        <fullName evidence="1">Uncharacterized protein</fullName>
    </submittedName>
</protein>
<keyword evidence="2" id="KW-1185">Reference proteome</keyword>
<organism evidence="1">
    <name type="scientific">Darwinula stevensoni</name>
    <dbReference type="NCBI Taxonomy" id="69355"/>
    <lineage>
        <taxon>Eukaryota</taxon>
        <taxon>Metazoa</taxon>
        <taxon>Ecdysozoa</taxon>
        <taxon>Arthropoda</taxon>
        <taxon>Crustacea</taxon>
        <taxon>Oligostraca</taxon>
        <taxon>Ostracoda</taxon>
        <taxon>Podocopa</taxon>
        <taxon>Podocopida</taxon>
        <taxon>Darwinulocopina</taxon>
        <taxon>Darwinuloidea</taxon>
        <taxon>Darwinulidae</taxon>
        <taxon>Darwinula</taxon>
    </lineage>
</organism>
<name>A0A7R8XKM7_9CRUS</name>
<dbReference type="EMBL" id="CAJPEV010002161">
    <property type="protein sequence ID" value="CAG0895910.1"/>
    <property type="molecule type" value="Genomic_DNA"/>
</dbReference>
<dbReference type="EMBL" id="LR901678">
    <property type="protein sequence ID" value="CAD7249153.1"/>
    <property type="molecule type" value="Genomic_DNA"/>
</dbReference>
<evidence type="ECO:0000313" key="2">
    <source>
        <dbReference type="Proteomes" id="UP000677054"/>
    </source>
</evidence>